<dbReference type="RefSeq" id="WP_046466444.1">
    <property type="nucleotide sequence ID" value="NZ_JAUOQO010000002.1"/>
</dbReference>
<dbReference type="FunFam" id="3.40.50.880:FF:000003">
    <property type="entry name" value="Anthranilate synthase component II"/>
    <property type="match status" value="1"/>
</dbReference>
<sequence>MIVVIDNKDSFTYNLINYFKIATKEPIKVIDIDDLILEELVAFNPNAIVISPGPGRPSDYPKLYKVIETFYQQVPILGVCLGFQVVYEYFGGKIVHRNNPIHGHTTKLSHQQLGIFKGIPHSFNVMLYHSLMADKETLPNELKVTAIGEDGVIMGLQHQQYSIFAVQYHPESILSEHGYNQIQNFLEIVGENSEYRI</sequence>
<evidence type="ECO:0000313" key="4">
    <source>
        <dbReference type="Proteomes" id="UP001170310"/>
    </source>
</evidence>
<dbReference type="GO" id="GO:0000162">
    <property type="term" value="P:L-tryptophan biosynthetic process"/>
    <property type="evidence" value="ECO:0007669"/>
    <property type="project" value="TreeGrafter"/>
</dbReference>
<proteinExistence type="predicted"/>
<keyword evidence="1" id="KW-0315">Glutamine amidotransferase</keyword>
<dbReference type="InterPro" id="IPR017926">
    <property type="entry name" value="GATASE"/>
</dbReference>
<dbReference type="InterPro" id="IPR050472">
    <property type="entry name" value="Anth_synth/Amidotransfase"/>
</dbReference>
<dbReference type="AlphaFoldDB" id="A0AAW7YSK7"/>
<dbReference type="PROSITE" id="PS51273">
    <property type="entry name" value="GATASE_TYPE_1"/>
    <property type="match status" value="1"/>
</dbReference>
<dbReference type="CDD" id="cd01743">
    <property type="entry name" value="GATase1_Anthranilate_Synthase"/>
    <property type="match status" value="1"/>
</dbReference>
<organism evidence="3 4">
    <name type="scientific">Staphylococcus pasteuri_A</name>
    <dbReference type="NCBI Taxonomy" id="3062664"/>
    <lineage>
        <taxon>Bacteria</taxon>
        <taxon>Bacillati</taxon>
        <taxon>Bacillota</taxon>
        <taxon>Bacilli</taxon>
        <taxon>Bacillales</taxon>
        <taxon>Staphylococcaceae</taxon>
        <taxon>Staphylococcus</taxon>
    </lineage>
</organism>
<dbReference type="Proteomes" id="UP001170310">
    <property type="component" value="Unassembled WGS sequence"/>
</dbReference>
<dbReference type="GO" id="GO:0005829">
    <property type="term" value="C:cytosol"/>
    <property type="evidence" value="ECO:0007669"/>
    <property type="project" value="TreeGrafter"/>
</dbReference>
<dbReference type="SUPFAM" id="SSF52317">
    <property type="entry name" value="Class I glutamine amidotransferase-like"/>
    <property type="match status" value="1"/>
</dbReference>
<dbReference type="InterPro" id="IPR006221">
    <property type="entry name" value="TrpG/PapA_dom"/>
</dbReference>
<dbReference type="Gene3D" id="3.40.50.880">
    <property type="match status" value="1"/>
</dbReference>
<reference evidence="3" key="1">
    <citation type="submission" date="2023-07" db="EMBL/GenBank/DDBJ databases">
        <title>Genome content predicts the carbon catabolic preferences of heterotrophic bacteria.</title>
        <authorList>
            <person name="Gralka M."/>
        </authorList>
    </citation>
    <scope>NUCLEOTIDE SEQUENCE</scope>
    <source>
        <strain evidence="3">E2R20</strain>
    </source>
</reference>
<evidence type="ECO:0000256" key="1">
    <source>
        <dbReference type="ARBA" id="ARBA00022962"/>
    </source>
</evidence>
<dbReference type="PRINTS" id="PR00096">
    <property type="entry name" value="GATASE"/>
</dbReference>
<dbReference type="PANTHER" id="PTHR43418:SF4">
    <property type="entry name" value="MULTIFUNCTIONAL TRYPTOPHAN BIOSYNTHESIS PROTEIN"/>
    <property type="match status" value="1"/>
</dbReference>
<dbReference type="PRINTS" id="PR00099">
    <property type="entry name" value="CPSGATASE"/>
</dbReference>
<dbReference type="NCBIfam" id="TIGR00566">
    <property type="entry name" value="trpG_papA"/>
    <property type="match status" value="1"/>
</dbReference>
<name>A0AAW7YSK7_9STAP</name>
<dbReference type="EMBL" id="JAUOQO010000002">
    <property type="protein sequence ID" value="MDO6573098.1"/>
    <property type="molecule type" value="Genomic_DNA"/>
</dbReference>
<dbReference type="GO" id="GO:0004049">
    <property type="term" value="F:anthranilate synthase activity"/>
    <property type="evidence" value="ECO:0007669"/>
    <property type="project" value="TreeGrafter"/>
</dbReference>
<evidence type="ECO:0000313" key="3">
    <source>
        <dbReference type="EMBL" id="MDO6573098.1"/>
    </source>
</evidence>
<evidence type="ECO:0000259" key="2">
    <source>
        <dbReference type="Pfam" id="PF00117"/>
    </source>
</evidence>
<keyword evidence="4" id="KW-1185">Reference proteome</keyword>
<dbReference type="InterPro" id="IPR029062">
    <property type="entry name" value="Class_I_gatase-like"/>
</dbReference>
<dbReference type="PRINTS" id="PR00097">
    <property type="entry name" value="ANTSNTHASEII"/>
</dbReference>
<dbReference type="Pfam" id="PF00117">
    <property type="entry name" value="GATase"/>
    <property type="match status" value="1"/>
</dbReference>
<accession>A0AAW7YSK7</accession>
<dbReference type="PANTHER" id="PTHR43418">
    <property type="entry name" value="MULTIFUNCTIONAL TRYPTOPHAN BIOSYNTHESIS PROTEIN-RELATED"/>
    <property type="match status" value="1"/>
</dbReference>
<gene>
    <name evidence="3" type="ORF">Q4528_02900</name>
</gene>
<feature type="domain" description="Glutamine amidotransferase" evidence="2">
    <location>
        <begin position="3"/>
        <end position="186"/>
    </location>
</feature>
<comment type="caution">
    <text evidence="3">The sequence shown here is derived from an EMBL/GenBank/DDBJ whole genome shotgun (WGS) entry which is preliminary data.</text>
</comment>
<protein>
    <submittedName>
        <fullName evidence="3">Aminodeoxychorismate/anthranilate synthase component II</fullName>
    </submittedName>
</protein>